<keyword evidence="3" id="KW-1185">Reference proteome</keyword>
<evidence type="ECO:0000256" key="1">
    <source>
        <dbReference type="SAM" id="Phobius"/>
    </source>
</evidence>
<keyword evidence="1" id="KW-0472">Membrane</keyword>
<dbReference type="EMBL" id="LAPT01000029">
    <property type="protein sequence ID" value="PXF31928.1"/>
    <property type="molecule type" value="Genomic_DNA"/>
</dbReference>
<sequence>MSGSIPLNLQFALMLFNGVGTLLVGIAVVDLLTPLDLVPDGWRFPFYQWTMIIVGVCMCITAGIIRLRALIQINADNHNND</sequence>
<dbReference type="RefSeq" id="WP_110186755.1">
    <property type="nucleotide sequence ID" value="NZ_CP177354.1"/>
</dbReference>
<reference evidence="2 3" key="1">
    <citation type="submission" date="2015-03" db="EMBL/GenBank/DDBJ databases">
        <authorList>
            <person name="Krishnan R."/>
            <person name="Midha S."/>
            <person name="Patil P.B."/>
            <person name="Rameshkumar N."/>
        </authorList>
    </citation>
    <scope>NUCLEOTIDE SEQUENCE [LARGE SCALE GENOMIC DNA]</scope>
    <source>
        <strain evidence="2 3">L1E11</strain>
    </source>
</reference>
<proteinExistence type="predicted"/>
<feature type="transmembrane region" description="Helical" evidence="1">
    <location>
        <begin position="12"/>
        <end position="34"/>
    </location>
</feature>
<dbReference type="Proteomes" id="UP000248090">
    <property type="component" value="Unassembled WGS sequence"/>
</dbReference>
<name>A0ABX5M2G9_9GAMM</name>
<keyword evidence="1" id="KW-0812">Transmembrane</keyword>
<gene>
    <name evidence="2" type="ORF">WH50_07450</name>
</gene>
<protein>
    <submittedName>
        <fullName evidence="2">Uncharacterized protein</fullName>
    </submittedName>
</protein>
<organism evidence="2 3">
    <name type="scientific">Pokkaliibacter plantistimulans</name>
    <dbReference type="NCBI Taxonomy" id="1635171"/>
    <lineage>
        <taxon>Bacteria</taxon>
        <taxon>Pseudomonadati</taxon>
        <taxon>Pseudomonadota</taxon>
        <taxon>Gammaproteobacteria</taxon>
        <taxon>Oceanospirillales</taxon>
        <taxon>Balneatrichaceae</taxon>
        <taxon>Pokkaliibacter</taxon>
    </lineage>
</organism>
<accession>A0ABX5M2G9</accession>
<evidence type="ECO:0000313" key="3">
    <source>
        <dbReference type="Proteomes" id="UP000248090"/>
    </source>
</evidence>
<feature type="transmembrane region" description="Helical" evidence="1">
    <location>
        <begin position="46"/>
        <end position="65"/>
    </location>
</feature>
<evidence type="ECO:0000313" key="2">
    <source>
        <dbReference type="EMBL" id="PXF31928.1"/>
    </source>
</evidence>
<keyword evidence="1" id="KW-1133">Transmembrane helix</keyword>
<comment type="caution">
    <text evidence="2">The sequence shown here is derived from an EMBL/GenBank/DDBJ whole genome shotgun (WGS) entry which is preliminary data.</text>
</comment>